<protein>
    <submittedName>
        <fullName evidence="3">Uncharacterized protein</fullName>
    </submittedName>
</protein>
<dbReference type="Pfam" id="PF03492">
    <property type="entry name" value="Methyltransf_7"/>
    <property type="match status" value="1"/>
</dbReference>
<dbReference type="Gene3D" id="1.10.1200.270">
    <property type="entry name" value="Methyltransferase, alpha-helical capping domain"/>
    <property type="match status" value="1"/>
</dbReference>
<evidence type="ECO:0000313" key="3">
    <source>
        <dbReference type="EMBL" id="EAZ00319.1"/>
    </source>
</evidence>
<dbReference type="Proteomes" id="UP000007015">
    <property type="component" value="Chromosome 6"/>
</dbReference>
<gene>
    <name evidence="3" type="ORF">OsI_22336</name>
</gene>
<keyword evidence="1" id="KW-0479">Metal-binding</keyword>
<keyword evidence="4" id="KW-1185">Reference proteome</keyword>
<dbReference type="AlphaFoldDB" id="A2YB58"/>
<keyword evidence="2" id="KW-0460">Magnesium</keyword>
<reference evidence="3 4" key="1">
    <citation type="journal article" date="2005" name="PLoS Biol.">
        <title>The genomes of Oryza sativa: a history of duplications.</title>
        <authorList>
            <person name="Yu J."/>
            <person name="Wang J."/>
            <person name="Lin W."/>
            <person name="Li S."/>
            <person name="Li H."/>
            <person name="Zhou J."/>
            <person name="Ni P."/>
            <person name="Dong W."/>
            <person name="Hu S."/>
            <person name="Zeng C."/>
            <person name="Zhang J."/>
            <person name="Zhang Y."/>
            <person name="Li R."/>
            <person name="Xu Z."/>
            <person name="Li S."/>
            <person name="Li X."/>
            <person name="Zheng H."/>
            <person name="Cong L."/>
            <person name="Lin L."/>
            <person name="Yin J."/>
            <person name="Geng J."/>
            <person name="Li G."/>
            <person name="Shi J."/>
            <person name="Liu J."/>
            <person name="Lv H."/>
            <person name="Li J."/>
            <person name="Wang J."/>
            <person name="Deng Y."/>
            <person name="Ran L."/>
            <person name="Shi X."/>
            <person name="Wang X."/>
            <person name="Wu Q."/>
            <person name="Li C."/>
            <person name="Ren X."/>
            <person name="Wang J."/>
            <person name="Wang X."/>
            <person name="Li D."/>
            <person name="Liu D."/>
            <person name="Zhang X."/>
            <person name="Ji Z."/>
            <person name="Zhao W."/>
            <person name="Sun Y."/>
            <person name="Zhang Z."/>
            <person name="Bao J."/>
            <person name="Han Y."/>
            <person name="Dong L."/>
            <person name="Ji J."/>
            <person name="Chen P."/>
            <person name="Wu S."/>
            <person name="Liu J."/>
            <person name="Xiao Y."/>
            <person name="Bu D."/>
            <person name="Tan J."/>
            <person name="Yang L."/>
            <person name="Ye C."/>
            <person name="Zhang J."/>
            <person name="Xu J."/>
            <person name="Zhou Y."/>
            <person name="Yu Y."/>
            <person name="Zhang B."/>
            <person name="Zhuang S."/>
            <person name="Wei H."/>
            <person name="Liu B."/>
            <person name="Lei M."/>
            <person name="Yu H."/>
            <person name="Li Y."/>
            <person name="Xu H."/>
            <person name="Wei S."/>
            <person name="He X."/>
            <person name="Fang L."/>
            <person name="Zhang Z."/>
            <person name="Zhang Y."/>
            <person name="Huang X."/>
            <person name="Su Z."/>
            <person name="Tong W."/>
            <person name="Li J."/>
            <person name="Tong Z."/>
            <person name="Li S."/>
            <person name="Ye J."/>
            <person name="Wang L."/>
            <person name="Fang L."/>
            <person name="Lei T."/>
            <person name="Chen C."/>
            <person name="Chen H."/>
            <person name="Xu Z."/>
            <person name="Li H."/>
            <person name="Huang H."/>
            <person name="Zhang F."/>
            <person name="Xu H."/>
            <person name="Li N."/>
            <person name="Zhao C."/>
            <person name="Li S."/>
            <person name="Dong L."/>
            <person name="Huang Y."/>
            <person name="Li L."/>
            <person name="Xi Y."/>
            <person name="Qi Q."/>
            <person name="Li W."/>
            <person name="Zhang B."/>
            <person name="Hu W."/>
            <person name="Zhang Y."/>
            <person name="Tian X."/>
            <person name="Jiao Y."/>
            <person name="Liang X."/>
            <person name="Jin J."/>
            <person name="Gao L."/>
            <person name="Zheng W."/>
            <person name="Hao B."/>
            <person name="Liu S."/>
            <person name="Wang W."/>
            <person name="Yuan L."/>
            <person name="Cao M."/>
            <person name="McDermott J."/>
            <person name="Samudrala R."/>
            <person name="Wang J."/>
            <person name="Wong G.K."/>
            <person name="Yang H."/>
        </authorList>
    </citation>
    <scope>NUCLEOTIDE SEQUENCE [LARGE SCALE GENOMIC DNA]</scope>
    <source>
        <strain evidence="4">cv. 93-11</strain>
    </source>
</reference>
<sequence>MNVNVEHDFHMVGGEGEISYAKNSRVQAKAMIETKFVLDKAIQELYATLLANTMVVADLGCSSGQNTLHFVSEVINIFTKHQNNLGQSDTVDLQFFLNDLPGNDFNHLFRTLNTFTFKGASNHRGDILPAHHIYGAPGSYYTRLFPPQTVHLFHSSLSLHWRSQVPEQLNGKQKSYLNEENIYITKTTPLHVVKLFKEQFIKDFSLFLKLRHEELMDGGRMVLTIYGRKSEDPYIGDVNDIFGLLGKSLQSLVAEGLVEKEKLDSFNLPMYGPSVGELEEIVNRDNLFDMDHMHLFECNWDPYDDSQGDIVHDSASSGINVANCVRAVTEPLIASHFGEGILSALFTDYAHRVASHLEMEKTKFAWIVISLKKKCC</sequence>
<dbReference type="OMA" id="RVNLFDM"/>
<name>A2YB58_ORYSI</name>
<evidence type="ECO:0000256" key="1">
    <source>
        <dbReference type="ARBA" id="ARBA00022723"/>
    </source>
</evidence>
<dbReference type="PANTHER" id="PTHR31009">
    <property type="entry name" value="S-ADENOSYL-L-METHIONINE:CARBOXYL METHYLTRANSFERASE FAMILY PROTEIN"/>
    <property type="match status" value="1"/>
</dbReference>
<dbReference type="GO" id="GO:0046872">
    <property type="term" value="F:metal ion binding"/>
    <property type="evidence" value="ECO:0007669"/>
    <property type="project" value="UniProtKB-KW"/>
</dbReference>
<organism evidence="3 4">
    <name type="scientific">Oryza sativa subsp. indica</name>
    <name type="common">Rice</name>
    <dbReference type="NCBI Taxonomy" id="39946"/>
    <lineage>
        <taxon>Eukaryota</taxon>
        <taxon>Viridiplantae</taxon>
        <taxon>Streptophyta</taxon>
        <taxon>Embryophyta</taxon>
        <taxon>Tracheophyta</taxon>
        <taxon>Spermatophyta</taxon>
        <taxon>Magnoliopsida</taxon>
        <taxon>Liliopsida</taxon>
        <taxon>Poales</taxon>
        <taxon>Poaceae</taxon>
        <taxon>BOP clade</taxon>
        <taxon>Oryzoideae</taxon>
        <taxon>Oryzeae</taxon>
        <taxon>Oryzinae</taxon>
        <taxon>Oryza</taxon>
        <taxon>Oryza sativa</taxon>
    </lineage>
</organism>
<evidence type="ECO:0000313" key="4">
    <source>
        <dbReference type="Proteomes" id="UP000007015"/>
    </source>
</evidence>
<dbReference type="GO" id="GO:0008168">
    <property type="term" value="F:methyltransferase activity"/>
    <property type="evidence" value="ECO:0007669"/>
    <property type="project" value="InterPro"/>
</dbReference>
<dbReference type="InterPro" id="IPR042086">
    <property type="entry name" value="MeTrfase_capping"/>
</dbReference>
<proteinExistence type="predicted"/>
<dbReference type="HOGENOM" id="CLU_019628_2_0_1"/>
<dbReference type="InterPro" id="IPR029063">
    <property type="entry name" value="SAM-dependent_MTases_sf"/>
</dbReference>
<dbReference type="Gramene" id="BGIOSGA021561-TA">
    <property type="protein sequence ID" value="BGIOSGA021561-PA"/>
    <property type="gene ID" value="BGIOSGA021561"/>
</dbReference>
<dbReference type="EMBL" id="CM000131">
    <property type="protein sequence ID" value="EAZ00319.1"/>
    <property type="molecule type" value="Genomic_DNA"/>
</dbReference>
<accession>A2YB58</accession>
<dbReference type="InterPro" id="IPR005299">
    <property type="entry name" value="MeTrfase_7"/>
</dbReference>
<dbReference type="Gene3D" id="3.40.50.150">
    <property type="entry name" value="Vaccinia Virus protein VP39"/>
    <property type="match status" value="1"/>
</dbReference>
<dbReference type="SUPFAM" id="SSF53335">
    <property type="entry name" value="S-adenosyl-L-methionine-dependent methyltransferases"/>
    <property type="match status" value="1"/>
</dbReference>
<evidence type="ECO:0000256" key="2">
    <source>
        <dbReference type="ARBA" id="ARBA00022842"/>
    </source>
</evidence>